<gene>
    <name evidence="4" type="ORF">BM613_10760</name>
</gene>
<dbReference type="GO" id="GO:0046872">
    <property type="term" value="F:metal ion binding"/>
    <property type="evidence" value="ECO:0007669"/>
    <property type="project" value="UniProtKB-KW"/>
</dbReference>
<keyword evidence="2" id="KW-0456">Lyase</keyword>
<dbReference type="GO" id="GO:0005829">
    <property type="term" value="C:cytosol"/>
    <property type="evidence" value="ECO:0007669"/>
    <property type="project" value="TreeGrafter"/>
</dbReference>
<dbReference type="Gene3D" id="3.40.225.10">
    <property type="entry name" value="Class II aldolase/adducin N-terminal domain"/>
    <property type="match status" value="1"/>
</dbReference>
<dbReference type="OrthoDB" id="9794581at2"/>
<dbReference type="Proteomes" id="UP000245380">
    <property type="component" value="Unassembled WGS sequence"/>
</dbReference>
<dbReference type="PANTHER" id="PTHR22789:SF0">
    <property type="entry name" value="3-OXO-TETRONATE 4-PHOSPHATE DECARBOXYLASE-RELATED"/>
    <property type="match status" value="1"/>
</dbReference>
<protein>
    <recommendedName>
        <fullName evidence="3">Class II aldolase/adducin N-terminal domain-containing protein</fullName>
    </recommendedName>
</protein>
<name>A0A2U3D6X3_SULT2</name>
<keyword evidence="1" id="KW-0479">Metal-binding</keyword>
<evidence type="ECO:0000256" key="2">
    <source>
        <dbReference type="ARBA" id="ARBA00023239"/>
    </source>
</evidence>
<dbReference type="InterPro" id="IPR001303">
    <property type="entry name" value="Aldolase_II/adducin_N"/>
</dbReference>
<keyword evidence="5" id="KW-1185">Reference proteome</keyword>
<dbReference type="Pfam" id="PF00596">
    <property type="entry name" value="Aldolase_II"/>
    <property type="match status" value="1"/>
</dbReference>
<comment type="caution">
    <text evidence="4">The sequence shown here is derived from an EMBL/GenBank/DDBJ whole genome shotgun (WGS) entry which is preliminary data.</text>
</comment>
<dbReference type="InterPro" id="IPR036409">
    <property type="entry name" value="Aldolase_II/adducin_N_sf"/>
</dbReference>
<dbReference type="EMBL" id="MPDK01000020">
    <property type="protein sequence ID" value="PWI57034.1"/>
    <property type="molecule type" value="Genomic_DNA"/>
</dbReference>
<evidence type="ECO:0000256" key="1">
    <source>
        <dbReference type="ARBA" id="ARBA00022723"/>
    </source>
</evidence>
<reference evidence="4 5" key="1">
    <citation type="submission" date="2016-11" db="EMBL/GenBank/DDBJ databases">
        <title>Comparative genomics of Acidibacillus ferroxidans species.</title>
        <authorList>
            <person name="Oliveira G."/>
            <person name="Nunes G."/>
            <person name="Oliveira R."/>
            <person name="Araujo F."/>
            <person name="Salim A."/>
            <person name="Scholte L."/>
            <person name="Morais D."/>
            <person name="Nancucheo I."/>
            <person name="Johnson D.B."/>
            <person name="Grail B."/>
            <person name="Bittencourt J."/>
            <person name="Valadares R."/>
        </authorList>
    </citation>
    <scope>NUCLEOTIDE SEQUENCE [LARGE SCALE GENOMIC DNA]</scope>
    <source>
        <strain evidence="4 5">Y002</strain>
    </source>
</reference>
<dbReference type="RefSeq" id="WP_109431203.1">
    <property type="nucleotide sequence ID" value="NZ_MPDK01000020.1"/>
</dbReference>
<sequence>MYTLQALDRHQINRIVEHAKKLPEDRLVTGTSGNISCRLQRSDLVAITPTGVPYEELTVDHISIIDLTGNRYSGLLPSSETPMHLGIYRARKEVKAIVHTHSIYATTLAVQGLSIPSLHYLVAALGGTEIPITSHYAPFGSEELAHTVVLAMAEKYNGVLLRNHGALTVGHSVEEAYKNSILLEEMAELYYRSLCIGKPTLLTINQMENALEAFKTYGKQISPQDH</sequence>
<dbReference type="InterPro" id="IPR050197">
    <property type="entry name" value="Aldolase_class_II_sugar_metab"/>
</dbReference>
<evidence type="ECO:0000259" key="3">
    <source>
        <dbReference type="SMART" id="SM01007"/>
    </source>
</evidence>
<dbReference type="SMART" id="SM01007">
    <property type="entry name" value="Aldolase_II"/>
    <property type="match status" value="1"/>
</dbReference>
<dbReference type="AlphaFoldDB" id="A0A2U3D6X3"/>
<dbReference type="GO" id="GO:0016832">
    <property type="term" value="F:aldehyde-lyase activity"/>
    <property type="evidence" value="ECO:0007669"/>
    <property type="project" value="TreeGrafter"/>
</dbReference>
<dbReference type="SUPFAM" id="SSF53639">
    <property type="entry name" value="AraD/HMP-PK domain-like"/>
    <property type="match status" value="1"/>
</dbReference>
<accession>A0A2U3D6X3</accession>
<proteinExistence type="predicted"/>
<dbReference type="PANTHER" id="PTHR22789">
    <property type="entry name" value="FUCULOSE PHOSPHATE ALDOLASE"/>
    <property type="match status" value="1"/>
</dbReference>
<evidence type="ECO:0000313" key="5">
    <source>
        <dbReference type="Proteomes" id="UP000245380"/>
    </source>
</evidence>
<organism evidence="4 5">
    <name type="scientific">Sulfoacidibacillus thermotolerans</name>
    <name type="common">Acidibacillus sulfuroxidans</name>
    <dbReference type="NCBI Taxonomy" id="1765684"/>
    <lineage>
        <taxon>Bacteria</taxon>
        <taxon>Bacillati</taxon>
        <taxon>Bacillota</taxon>
        <taxon>Bacilli</taxon>
        <taxon>Bacillales</taxon>
        <taxon>Alicyclobacillaceae</taxon>
        <taxon>Sulfoacidibacillus</taxon>
    </lineage>
</organism>
<dbReference type="GO" id="GO:0019323">
    <property type="term" value="P:pentose catabolic process"/>
    <property type="evidence" value="ECO:0007669"/>
    <property type="project" value="TreeGrafter"/>
</dbReference>
<feature type="domain" description="Class II aldolase/adducin N-terminal" evidence="3">
    <location>
        <begin position="13"/>
        <end position="191"/>
    </location>
</feature>
<evidence type="ECO:0000313" key="4">
    <source>
        <dbReference type="EMBL" id="PWI57034.1"/>
    </source>
</evidence>